<evidence type="ECO:0000313" key="2">
    <source>
        <dbReference type="Proteomes" id="UP000019462"/>
    </source>
</evidence>
<gene>
    <name evidence="1" type="ORF">PaG_04850</name>
</gene>
<evidence type="ECO:0000313" key="1">
    <source>
        <dbReference type="EMBL" id="ETS60927.1"/>
    </source>
</evidence>
<dbReference type="EMBL" id="AWNI01000022">
    <property type="protein sequence ID" value="ETS60927.1"/>
    <property type="molecule type" value="Genomic_DNA"/>
</dbReference>
<dbReference type="HOGENOM" id="CLU_051399_0_0_1"/>
<dbReference type="OrthoDB" id="2553216at2759"/>
<keyword evidence="2" id="KW-1185">Reference proteome</keyword>
<accession>W3VJE1</accession>
<dbReference type="Proteomes" id="UP000019462">
    <property type="component" value="Unassembled WGS sequence"/>
</dbReference>
<reference evidence="1 2" key="1">
    <citation type="journal article" date="2014" name="Genome Announc.">
        <title>Genome sequence of the basidiomycetous fungus Pseudozyma aphidis DSM70725, an efficient producer of biosurfactant mannosylerythritol lipids.</title>
        <authorList>
            <person name="Lorenz S."/>
            <person name="Guenther M."/>
            <person name="Grumaz C."/>
            <person name="Rupp S."/>
            <person name="Zibek S."/>
            <person name="Sohn K."/>
        </authorList>
    </citation>
    <scope>NUCLEOTIDE SEQUENCE [LARGE SCALE GENOMIC DNA]</scope>
    <source>
        <strain evidence="2">ATCC 32657 / CBS 517.83 / DSM 70725 / JCM 10318 / NBRC 10182 / NRRL Y-7954 / St-0401</strain>
    </source>
</reference>
<protein>
    <submittedName>
        <fullName evidence="1">Uncharacterized protein</fullName>
    </submittedName>
</protein>
<dbReference type="AlphaFoldDB" id="W3VJE1"/>
<proteinExistence type="predicted"/>
<organism evidence="1 2">
    <name type="scientific">Moesziomyces aphidis</name>
    <name type="common">Pseudozyma aphidis</name>
    <dbReference type="NCBI Taxonomy" id="84754"/>
    <lineage>
        <taxon>Eukaryota</taxon>
        <taxon>Fungi</taxon>
        <taxon>Dikarya</taxon>
        <taxon>Basidiomycota</taxon>
        <taxon>Ustilaginomycotina</taxon>
        <taxon>Ustilaginomycetes</taxon>
        <taxon>Ustilaginales</taxon>
        <taxon>Ustilaginaceae</taxon>
        <taxon>Moesziomyces</taxon>
    </lineage>
</organism>
<comment type="caution">
    <text evidence="1">The sequence shown here is derived from an EMBL/GenBank/DDBJ whole genome shotgun (WGS) entry which is preliminary data.</text>
</comment>
<sequence>MSAISRLLRWAPCFWAISKVANSSGQVQRSQVFHPQFPSYERNGPLDVLQSLSFSARTVVHNAHIARAAPPPSVPRGLEANGIIGRNVLPRWLPSWLRHNRPEVHMGWRWENPPFSVVLKLHNLYQRASSRILTLISQSTNARIPRELEHAVLLSLVRSTRRFGADVSVETRLVCKQWDQDLRRAYWKRRWLNIRPTVASWGKVGERLRLLFEQAPLIHKVKLDNVLTDIVPTPSVPAVQKCPELGRLAQCQIKEIKVGRLDMLNEVILKCMLSSHQGRLRHFAFRAKDAVLFRARRSIFAKSNLHMPKLRKITIDISTSPNDDLADDVHGSMAAHLAGELAGGGRDAKSKKMEVTIFCMPDVPDPSRPFISTAHLTLARSLVTLVNTIMQDRHITVLVSFEGPLASQAQSTISDIVAWAETNDVRLINTPAPNNAARSIA</sequence>
<name>W3VJE1_MOEAP</name>